<protein>
    <submittedName>
        <fullName evidence="1">Uncharacterized protein</fullName>
    </submittedName>
</protein>
<sequence>MYLIAGVIFVHAYVGAYNPLEHSSFPLSPNRGTH</sequence>
<dbReference type="AlphaFoldDB" id="A0A0K2T712"/>
<evidence type="ECO:0000313" key="1">
    <source>
        <dbReference type="EMBL" id="CDW21367.1"/>
    </source>
</evidence>
<dbReference type="EMBL" id="HACA01004006">
    <property type="protein sequence ID" value="CDW21367.1"/>
    <property type="molecule type" value="Transcribed_RNA"/>
</dbReference>
<proteinExistence type="predicted"/>
<reference evidence="1" key="1">
    <citation type="submission" date="2014-05" db="EMBL/GenBank/DDBJ databases">
        <authorList>
            <person name="Chronopoulou M."/>
        </authorList>
    </citation>
    <scope>NUCLEOTIDE SEQUENCE</scope>
    <source>
        <tissue evidence="1">Whole organism</tissue>
    </source>
</reference>
<accession>A0A0K2T712</accession>
<name>A0A0K2T712_LEPSM</name>
<organism evidence="1">
    <name type="scientific">Lepeophtheirus salmonis</name>
    <name type="common">Salmon louse</name>
    <name type="synonym">Caligus salmonis</name>
    <dbReference type="NCBI Taxonomy" id="72036"/>
    <lineage>
        <taxon>Eukaryota</taxon>
        <taxon>Metazoa</taxon>
        <taxon>Ecdysozoa</taxon>
        <taxon>Arthropoda</taxon>
        <taxon>Crustacea</taxon>
        <taxon>Multicrustacea</taxon>
        <taxon>Hexanauplia</taxon>
        <taxon>Copepoda</taxon>
        <taxon>Siphonostomatoida</taxon>
        <taxon>Caligidae</taxon>
        <taxon>Lepeophtheirus</taxon>
    </lineage>
</organism>